<sequence length="385" mass="44442">MIYMMISIILILYSGINYYISIWLWKNLCSMIPFFNSEIYFSLFFIIFIISLVGVIWNRHIPKFLQDGIYLIASYWLVFIVYFAIFIGIIECFFILGNILQFIPINIKLNANVLFYIALIILFTVMIIILYGTINAKNATITPYNIDLPRKAGKISKLQIALLSDIHLGNLMDKRIDKLIDKINSIQPDIVLIAGDIIDSNRDMINYDFSKMQSNFKKIKSKYGIYACLGNHDYDHKGDSSNRINNFKKVGVNILRDSYVKIDDSFYVIGREDISYERISGIRRKKLSETVNEISGELPIIVLDHQPNNLNEPVSEGIDLQLSGHTHKGQFFPFNLITKRVFKIDYGYLKMDKFQIIVSCGTRTWGPPIRIGSKCEIVNINVTFK</sequence>
<dbReference type="InterPro" id="IPR051158">
    <property type="entry name" value="Metallophosphoesterase_sf"/>
</dbReference>
<dbReference type="GO" id="GO:0016787">
    <property type="term" value="F:hydrolase activity"/>
    <property type="evidence" value="ECO:0007669"/>
    <property type="project" value="InterPro"/>
</dbReference>
<dbReference type="STRING" id="1520.LF65_01861"/>
<feature type="domain" description="Calcineurin-like phosphoesterase" evidence="2">
    <location>
        <begin position="159"/>
        <end position="328"/>
    </location>
</feature>
<proteinExistence type="predicted"/>
<dbReference type="AlphaFoldDB" id="A0A0B5QKM8"/>
<dbReference type="Pfam" id="PF00149">
    <property type="entry name" value="Metallophos"/>
    <property type="match status" value="1"/>
</dbReference>
<feature type="transmembrane region" description="Helical" evidence="1">
    <location>
        <begin position="69"/>
        <end position="101"/>
    </location>
</feature>
<dbReference type="CDD" id="cd07385">
    <property type="entry name" value="MPP_YkuE_C"/>
    <property type="match status" value="1"/>
</dbReference>
<dbReference type="KEGG" id="cbei:LF65_01861"/>
<name>A0A0B5QKM8_CLOBE</name>
<keyword evidence="1" id="KW-0472">Membrane</keyword>
<dbReference type="InterPro" id="IPR004843">
    <property type="entry name" value="Calcineurin-like_PHP"/>
</dbReference>
<accession>A0A0B5QKM8</accession>
<evidence type="ECO:0000256" key="1">
    <source>
        <dbReference type="SAM" id="Phobius"/>
    </source>
</evidence>
<dbReference type="Gene3D" id="3.60.21.10">
    <property type="match status" value="1"/>
</dbReference>
<dbReference type="SUPFAM" id="SSF56300">
    <property type="entry name" value="Metallo-dependent phosphatases"/>
    <property type="match status" value="1"/>
</dbReference>
<dbReference type="OrthoDB" id="9780884at2"/>
<evidence type="ECO:0000313" key="4">
    <source>
        <dbReference type="Proteomes" id="UP000031866"/>
    </source>
</evidence>
<protein>
    <submittedName>
        <fullName evidence="3">Metallophosphoesterase</fullName>
    </submittedName>
</protein>
<feature type="transmembrane region" description="Helical" evidence="1">
    <location>
        <begin position="113"/>
        <end position="134"/>
    </location>
</feature>
<keyword evidence="1" id="KW-0812">Transmembrane</keyword>
<dbReference type="EMBL" id="CP010086">
    <property type="protein sequence ID" value="AJG98462.1"/>
    <property type="molecule type" value="Genomic_DNA"/>
</dbReference>
<keyword evidence="1" id="KW-1133">Transmembrane helix</keyword>
<gene>
    <name evidence="3" type="ORF">LF65_01861</name>
</gene>
<dbReference type="InterPro" id="IPR029052">
    <property type="entry name" value="Metallo-depent_PP-like"/>
</dbReference>
<dbReference type="PANTHER" id="PTHR31302:SF0">
    <property type="entry name" value="TRANSMEMBRANE PROTEIN WITH METALLOPHOSPHOESTERASE DOMAIN"/>
    <property type="match status" value="1"/>
</dbReference>
<dbReference type="PANTHER" id="PTHR31302">
    <property type="entry name" value="TRANSMEMBRANE PROTEIN WITH METALLOPHOSPHOESTERASE DOMAIN-RELATED"/>
    <property type="match status" value="1"/>
</dbReference>
<dbReference type="Proteomes" id="UP000031866">
    <property type="component" value="Chromosome"/>
</dbReference>
<reference evidence="4" key="1">
    <citation type="submission" date="2014-12" db="EMBL/GenBank/DDBJ databases">
        <title>Genome sequence of Clostridium beijerinckii strain 59B.</title>
        <authorList>
            <person name="Little G.T."/>
            <person name="Minton N.P."/>
        </authorList>
    </citation>
    <scope>NUCLEOTIDE SEQUENCE [LARGE SCALE GENOMIC DNA]</scope>
    <source>
        <strain evidence="4">59B</strain>
    </source>
</reference>
<evidence type="ECO:0000313" key="3">
    <source>
        <dbReference type="EMBL" id="AJG98462.1"/>
    </source>
</evidence>
<feature type="transmembrane region" description="Helical" evidence="1">
    <location>
        <begin position="37"/>
        <end position="57"/>
    </location>
</feature>
<feature type="transmembrane region" description="Helical" evidence="1">
    <location>
        <begin position="6"/>
        <end position="25"/>
    </location>
</feature>
<organism evidence="3 4">
    <name type="scientific">Clostridium beijerinckii</name>
    <name type="common">Clostridium MP</name>
    <dbReference type="NCBI Taxonomy" id="1520"/>
    <lineage>
        <taxon>Bacteria</taxon>
        <taxon>Bacillati</taxon>
        <taxon>Bacillota</taxon>
        <taxon>Clostridia</taxon>
        <taxon>Eubacteriales</taxon>
        <taxon>Clostridiaceae</taxon>
        <taxon>Clostridium</taxon>
    </lineage>
</organism>
<evidence type="ECO:0000259" key="2">
    <source>
        <dbReference type="Pfam" id="PF00149"/>
    </source>
</evidence>